<dbReference type="OrthoDB" id="9773199at2"/>
<comment type="caution">
    <text evidence="2">The sequence shown here is derived from an EMBL/GenBank/DDBJ whole genome shotgun (WGS) entry which is preliminary data.</text>
</comment>
<reference evidence="2 3" key="1">
    <citation type="submission" date="2018-06" db="EMBL/GenBank/DDBJ databases">
        <title>Genomic Encyclopedia of Type Strains, Phase IV (KMG-IV): sequencing the most valuable type-strain genomes for metagenomic binning, comparative biology and taxonomic classification.</title>
        <authorList>
            <person name="Goeker M."/>
        </authorList>
    </citation>
    <scope>NUCLEOTIDE SEQUENCE [LARGE SCALE GENOMIC DNA]</scope>
    <source>
        <strain evidence="2 3">DSM 22112</strain>
    </source>
</reference>
<evidence type="ECO:0000313" key="3">
    <source>
        <dbReference type="Proteomes" id="UP000253490"/>
    </source>
</evidence>
<name>A0A366IBM4_9FIRM</name>
<evidence type="ECO:0000313" key="2">
    <source>
        <dbReference type="EMBL" id="RBP66669.1"/>
    </source>
</evidence>
<dbReference type="Pfam" id="PF00149">
    <property type="entry name" value="Metallophos"/>
    <property type="match status" value="1"/>
</dbReference>
<evidence type="ECO:0000259" key="1">
    <source>
        <dbReference type="Pfam" id="PF00149"/>
    </source>
</evidence>
<dbReference type="SUPFAM" id="SSF56300">
    <property type="entry name" value="Metallo-dependent phosphatases"/>
    <property type="match status" value="1"/>
</dbReference>
<protein>
    <submittedName>
        <fullName evidence="2">UDP-2,3-diacylglucosamine pyrophosphatase LpxH</fullName>
    </submittedName>
</protein>
<dbReference type="RefSeq" id="WP_113920102.1">
    <property type="nucleotide sequence ID" value="NZ_QNRX01000005.1"/>
</dbReference>
<dbReference type="GO" id="GO:0016787">
    <property type="term" value="F:hydrolase activity"/>
    <property type="evidence" value="ECO:0007669"/>
    <property type="project" value="InterPro"/>
</dbReference>
<dbReference type="InterPro" id="IPR004843">
    <property type="entry name" value="Calcineurin-like_PHP"/>
</dbReference>
<accession>A0A366IBM4</accession>
<dbReference type="Proteomes" id="UP000253490">
    <property type="component" value="Unassembled WGS sequence"/>
</dbReference>
<proteinExistence type="predicted"/>
<sequence length="308" mass="36792">MYGLKEVSKVYHTSKKVDFDDNSRFVIMSDVHRGDGSWADDFHRNQNLFFSALFYYYEHEFTYIENGDGDELWKFRSLKDIIRIHSDVFWLMSKYYEDGRLYFIYGNHDMVKNKRDYIAKNMYYFLRERDKKIIKLFKDIELHEGLILKHCDKNYEIFLTHGHQVDIMSSALWKLSRFLVRYLWRPIDNLGFNDPTSTAKNYTKKENVERSLTKWVEENKCMLITGHTHRSMLPEVGQLPYINDGSCVHPRCITAIEILKSEIMLVKWSVKSRPDGTLYIGRELLAGPFKIEDYYKVFERIQSSIDTL</sequence>
<dbReference type="EMBL" id="QNRX01000005">
    <property type="protein sequence ID" value="RBP66669.1"/>
    <property type="molecule type" value="Genomic_DNA"/>
</dbReference>
<keyword evidence="3" id="KW-1185">Reference proteome</keyword>
<dbReference type="AlphaFoldDB" id="A0A366IBM4"/>
<dbReference type="InterPro" id="IPR029052">
    <property type="entry name" value="Metallo-depent_PP-like"/>
</dbReference>
<gene>
    <name evidence="2" type="ORF">DES36_10548</name>
</gene>
<dbReference type="Gene3D" id="3.60.21.10">
    <property type="match status" value="1"/>
</dbReference>
<feature type="domain" description="Calcineurin-like phosphoesterase" evidence="1">
    <location>
        <begin position="24"/>
        <end position="230"/>
    </location>
</feature>
<organism evidence="2 3">
    <name type="scientific">Alkalibaculum bacchi</name>
    <dbReference type="NCBI Taxonomy" id="645887"/>
    <lineage>
        <taxon>Bacteria</taxon>
        <taxon>Bacillati</taxon>
        <taxon>Bacillota</taxon>
        <taxon>Clostridia</taxon>
        <taxon>Eubacteriales</taxon>
        <taxon>Eubacteriaceae</taxon>
        <taxon>Alkalibaculum</taxon>
    </lineage>
</organism>